<dbReference type="EnsemblMetazoa" id="PPA37751.1">
    <property type="protein sequence ID" value="PPA37751.1"/>
    <property type="gene ID" value="WBGene00276120"/>
</dbReference>
<dbReference type="Proteomes" id="UP000005239">
    <property type="component" value="Unassembled WGS sequence"/>
</dbReference>
<reference evidence="1" key="2">
    <citation type="submission" date="2022-06" db="UniProtKB">
        <authorList>
            <consortium name="EnsemblMetazoa"/>
        </authorList>
    </citation>
    <scope>IDENTIFICATION</scope>
    <source>
        <strain evidence="1">PS312</strain>
    </source>
</reference>
<reference evidence="2" key="1">
    <citation type="journal article" date="2008" name="Nat. Genet.">
        <title>The Pristionchus pacificus genome provides a unique perspective on nematode lifestyle and parasitism.</title>
        <authorList>
            <person name="Dieterich C."/>
            <person name="Clifton S.W."/>
            <person name="Schuster L.N."/>
            <person name="Chinwalla A."/>
            <person name="Delehaunty K."/>
            <person name="Dinkelacker I."/>
            <person name="Fulton L."/>
            <person name="Fulton R."/>
            <person name="Godfrey J."/>
            <person name="Minx P."/>
            <person name="Mitreva M."/>
            <person name="Roeseler W."/>
            <person name="Tian H."/>
            <person name="Witte H."/>
            <person name="Yang S.P."/>
            <person name="Wilson R.K."/>
            <person name="Sommer R.J."/>
        </authorList>
    </citation>
    <scope>NUCLEOTIDE SEQUENCE [LARGE SCALE GENOMIC DNA]</scope>
    <source>
        <strain evidence="2">PS312</strain>
    </source>
</reference>
<accession>A0A8R1UQ55</accession>
<evidence type="ECO:0000313" key="2">
    <source>
        <dbReference type="Proteomes" id="UP000005239"/>
    </source>
</evidence>
<name>A0A2A6CSP1_PRIPA</name>
<keyword evidence="2" id="KW-1185">Reference proteome</keyword>
<dbReference type="AlphaFoldDB" id="A0A2A6CSP1"/>
<gene>
    <name evidence="1" type="primary">WBGene00276120</name>
</gene>
<evidence type="ECO:0000313" key="1">
    <source>
        <dbReference type="EnsemblMetazoa" id="PPA37751.1"/>
    </source>
</evidence>
<dbReference type="SUPFAM" id="SSF81383">
    <property type="entry name" value="F-box domain"/>
    <property type="match status" value="1"/>
</dbReference>
<protein>
    <submittedName>
        <fullName evidence="1">Uncharacterized protein</fullName>
    </submittedName>
</protein>
<proteinExistence type="predicted"/>
<dbReference type="InterPro" id="IPR036047">
    <property type="entry name" value="F-box-like_dom_sf"/>
</dbReference>
<sequence length="365" mass="43160">MAPMLNLSKIRNSRRPTKSAVNFVPVPLFMTEQLKKDLELKTKENNRLKTKNDVLRKELEWSKMEIKRVECPLLSLPNELIGHIWSFLSIKDRMRARLCKRLDNLEMEYEYYVPRLIIHERMTEDPVLYNKYITDHKQYFVLLKEKVYPINFFKRIVQNARIGYFALNIYGREAFHWELCNLIKECDIDELKCHFKCYISDAKNISDVIVDSYLYGLMNACSKLELDDPAGITAEGLHKVYTCIMERSCKLHSINFGYTSIVLLKDFLSLVGIRFEGGKLFSARDIEAYQFTEIIECDEEFADEEDDVIIIHKHVFDRNFEMKFGQDEEDRPTQGWLSLKWHKTEEDLEKAKSTEGFVRLDLTDQ</sequence>
<accession>A0A2A6CSP1</accession>
<organism evidence="1 2">
    <name type="scientific">Pristionchus pacificus</name>
    <name type="common">Parasitic nematode worm</name>
    <dbReference type="NCBI Taxonomy" id="54126"/>
    <lineage>
        <taxon>Eukaryota</taxon>
        <taxon>Metazoa</taxon>
        <taxon>Ecdysozoa</taxon>
        <taxon>Nematoda</taxon>
        <taxon>Chromadorea</taxon>
        <taxon>Rhabditida</taxon>
        <taxon>Rhabditina</taxon>
        <taxon>Diplogasteromorpha</taxon>
        <taxon>Diplogasteroidea</taxon>
        <taxon>Neodiplogasteridae</taxon>
        <taxon>Pristionchus</taxon>
    </lineage>
</organism>